<dbReference type="PROSITE" id="PS00107">
    <property type="entry name" value="PROTEIN_KINASE_ATP"/>
    <property type="match status" value="1"/>
</dbReference>
<evidence type="ECO:0000313" key="14">
    <source>
        <dbReference type="WBParaSite" id="PSU_v2.g8752.t1"/>
    </source>
</evidence>
<dbReference type="Pfam" id="PF00069">
    <property type="entry name" value="Pkinase"/>
    <property type="match status" value="1"/>
</dbReference>
<feature type="compositionally biased region" description="Polar residues" evidence="11">
    <location>
        <begin position="370"/>
        <end position="382"/>
    </location>
</feature>
<evidence type="ECO:0000256" key="8">
    <source>
        <dbReference type="ARBA" id="ARBA00048679"/>
    </source>
</evidence>
<dbReference type="InterPro" id="IPR051234">
    <property type="entry name" value="TAO_STE20_kinase"/>
</dbReference>
<feature type="compositionally biased region" description="Polar residues" evidence="11">
    <location>
        <begin position="438"/>
        <end position="453"/>
    </location>
</feature>
<dbReference type="Gene3D" id="3.30.200.20">
    <property type="entry name" value="Phosphorylase Kinase, domain 1"/>
    <property type="match status" value="1"/>
</dbReference>
<dbReference type="SMART" id="SM00220">
    <property type="entry name" value="S_TKc"/>
    <property type="match status" value="1"/>
</dbReference>
<dbReference type="GO" id="GO:0004674">
    <property type="term" value="F:protein serine/threonine kinase activity"/>
    <property type="evidence" value="ECO:0007669"/>
    <property type="project" value="UniProtKB-KW"/>
</dbReference>
<feature type="compositionally biased region" description="Basic and acidic residues" evidence="11">
    <location>
        <begin position="564"/>
        <end position="578"/>
    </location>
</feature>
<evidence type="ECO:0000256" key="3">
    <source>
        <dbReference type="ARBA" id="ARBA00022679"/>
    </source>
</evidence>
<dbReference type="PANTHER" id="PTHR47167:SF4">
    <property type="entry name" value="SERINE_THREONINE-PROTEIN KINASE TAO"/>
    <property type="match status" value="1"/>
</dbReference>
<accession>A0A914ZEP3</accession>
<evidence type="ECO:0000256" key="4">
    <source>
        <dbReference type="ARBA" id="ARBA00022741"/>
    </source>
</evidence>
<keyword evidence="10" id="KW-0175">Coiled coil</keyword>
<dbReference type="GO" id="GO:0005737">
    <property type="term" value="C:cytoplasm"/>
    <property type="evidence" value="ECO:0007669"/>
    <property type="project" value="TreeGrafter"/>
</dbReference>
<keyword evidence="4 9" id="KW-0547">Nucleotide-binding</keyword>
<feature type="region of interest" description="Disordered" evidence="11">
    <location>
        <begin position="944"/>
        <end position="964"/>
    </location>
</feature>
<dbReference type="InterPro" id="IPR011009">
    <property type="entry name" value="Kinase-like_dom_sf"/>
</dbReference>
<dbReference type="PANTHER" id="PTHR47167">
    <property type="entry name" value="SERINE/THREONINE-PROTEIN KINASE TAO1-LIKE PROTEIN"/>
    <property type="match status" value="1"/>
</dbReference>
<organism evidence="13 14">
    <name type="scientific">Panagrolaimus superbus</name>
    <dbReference type="NCBI Taxonomy" id="310955"/>
    <lineage>
        <taxon>Eukaryota</taxon>
        <taxon>Metazoa</taxon>
        <taxon>Ecdysozoa</taxon>
        <taxon>Nematoda</taxon>
        <taxon>Chromadorea</taxon>
        <taxon>Rhabditida</taxon>
        <taxon>Tylenchina</taxon>
        <taxon>Panagrolaimomorpha</taxon>
        <taxon>Panagrolaimoidea</taxon>
        <taxon>Panagrolaimidae</taxon>
        <taxon>Panagrolaimus</taxon>
    </lineage>
</organism>
<comment type="catalytic activity">
    <reaction evidence="8">
        <text>L-seryl-[protein] + ATP = O-phospho-L-seryl-[protein] + ADP + H(+)</text>
        <dbReference type="Rhea" id="RHEA:17989"/>
        <dbReference type="Rhea" id="RHEA-COMP:9863"/>
        <dbReference type="Rhea" id="RHEA-COMP:11604"/>
        <dbReference type="ChEBI" id="CHEBI:15378"/>
        <dbReference type="ChEBI" id="CHEBI:29999"/>
        <dbReference type="ChEBI" id="CHEBI:30616"/>
        <dbReference type="ChEBI" id="CHEBI:83421"/>
        <dbReference type="ChEBI" id="CHEBI:456216"/>
        <dbReference type="EC" id="2.7.11.1"/>
    </reaction>
</comment>
<dbReference type="SUPFAM" id="SSF56112">
    <property type="entry name" value="Protein kinase-like (PK-like)"/>
    <property type="match status" value="1"/>
</dbReference>
<evidence type="ECO:0000256" key="9">
    <source>
        <dbReference type="PROSITE-ProRule" id="PRU10141"/>
    </source>
</evidence>
<dbReference type="AlphaFoldDB" id="A0A914ZEP3"/>
<feature type="region of interest" description="Disordered" evidence="11">
    <location>
        <begin position="370"/>
        <end position="416"/>
    </location>
</feature>
<keyword evidence="6 9" id="KW-0067">ATP-binding</keyword>
<evidence type="ECO:0000256" key="6">
    <source>
        <dbReference type="ARBA" id="ARBA00022840"/>
    </source>
</evidence>
<protein>
    <recommendedName>
        <fullName evidence="1">non-specific serine/threonine protein kinase</fullName>
        <ecNumber evidence="1">2.7.11.1</ecNumber>
    </recommendedName>
</protein>
<evidence type="ECO:0000256" key="2">
    <source>
        <dbReference type="ARBA" id="ARBA00022527"/>
    </source>
</evidence>
<dbReference type="Proteomes" id="UP000887577">
    <property type="component" value="Unplaced"/>
</dbReference>
<evidence type="ECO:0000256" key="1">
    <source>
        <dbReference type="ARBA" id="ARBA00012513"/>
    </source>
</evidence>
<dbReference type="InterPro" id="IPR000719">
    <property type="entry name" value="Prot_kinase_dom"/>
</dbReference>
<dbReference type="Gene3D" id="1.10.510.10">
    <property type="entry name" value="Transferase(Phosphotransferase) domain 1"/>
    <property type="match status" value="1"/>
</dbReference>
<evidence type="ECO:0000256" key="7">
    <source>
        <dbReference type="ARBA" id="ARBA00047899"/>
    </source>
</evidence>
<feature type="binding site" evidence="9">
    <location>
        <position position="60"/>
    </location>
    <ligand>
        <name>ATP</name>
        <dbReference type="ChEBI" id="CHEBI:30616"/>
    </ligand>
</feature>
<dbReference type="EC" id="2.7.11.1" evidence="1"/>
<dbReference type="FunFam" id="1.10.510.10:FF:000877">
    <property type="entry name" value="TAO kinase 2"/>
    <property type="match status" value="1"/>
</dbReference>
<reference evidence="14" key="1">
    <citation type="submission" date="2022-11" db="UniProtKB">
        <authorList>
            <consortium name="WormBaseParasite"/>
        </authorList>
    </citation>
    <scope>IDENTIFICATION</scope>
</reference>
<sequence>MPIQPILKPGSLKDPSVASLFSTKDPELRFSDLREIGHGSFGAVYFALDKETNENVAIKKMGFSGKQAAERWSDIIKEVGFLKKIRHGNIVEYKACYLKEQTCWLVMEYCIGSAADIVEVHKGPIFEQEIAAICQQALTGLSFIHEIKRIHRDVKAGNILLTDHGVVKLADLGSVSCSSPAQSFVGTPYWMAPEVILAMDEGHYDQRSDIWSFGITCIELAERKPPFFNMNTMSALYHIAQNEPPKLQIKSSTNEAAPWSEKFISFVDQCLRKDPEQRLSTKACLNHPFITDALPPSIILELIRRTKRVVRELDNFQYRKMRKLMYLDEQQLGMNTVVTMDAISVDSHEGVCEDENASVHSDALHAETCSSISETSGHSSRLSSKRNHRPPLSNVVSKLQDTEESDEIAANEKSRTMDSGVRTVIKVGDTVRLPGSSGEASTAPTISSEQSNSPISTLGISPFHENISKEEAINTLRRNKFSTLRTTKLISREVEAHRTENNIYEQMSGYKRLRQTHHKEVQQLDERIKVESDQLKNKLEKEYDHAVALCDKEIVKLRQSQQAELDKRHRQNEEELKKATKSRKNSNEHELKSFINVQKKEYRHNKDQEKASLKQHNLPRSQYESMLKAAKNEFVIQKTTAEARFREELLARINEELFNLRKNQLILYHDFENKLLHDELNTCARHIETLHSILRRHHSMTRQQEQTHLEEVENLKHRHITIQHESELNNQNDYTRRTLDDLKKTHALQSKQHPRELKAKETQIRKQFRQTCKTQTRQYKAYQSQLMQSVPRDEQKELINKLKAEQTRKIADLAEQYERTIKEMMSEQTVKLETWQEDELKHISDKLSNELNELRAYQAKQREIFKNQCQRDRQSMEDKITHRRSMLEKRMAEELAKFESEREEQLRVMKERHVREMAAFDTSLSPSSTPSSTVTSQYTAFKTNSQFSSNDSPAGSHSSFKSPI</sequence>
<comment type="catalytic activity">
    <reaction evidence="7">
        <text>L-threonyl-[protein] + ATP = O-phospho-L-threonyl-[protein] + ADP + H(+)</text>
        <dbReference type="Rhea" id="RHEA:46608"/>
        <dbReference type="Rhea" id="RHEA-COMP:11060"/>
        <dbReference type="Rhea" id="RHEA-COMP:11605"/>
        <dbReference type="ChEBI" id="CHEBI:15378"/>
        <dbReference type="ChEBI" id="CHEBI:30013"/>
        <dbReference type="ChEBI" id="CHEBI:30616"/>
        <dbReference type="ChEBI" id="CHEBI:61977"/>
        <dbReference type="ChEBI" id="CHEBI:456216"/>
        <dbReference type="EC" id="2.7.11.1"/>
    </reaction>
</comment>
<evidence type="ECO:0000256" key="11">
    <source>
        <dbReference type="SAM" id="MobiDB-lite"/>
    </source>
</evidence>
<feature type="coiled-coil region" evidence="10">
    <location>
        <begin position="803"/>
        <end position="860"/>
    </location>
</feature>
<feature type="region of interest" description="Disordered" evidence="11">
    <location>
        <begin position="432"/>
        <end position="453"/>
    </location>
</feature>
<dbReference type="GO" id="GO:0005524">
    <property type="term" value="F:ATP binding"/>
    <property type="evidence" value="ECO:0007669"/>
    <property type="project" value="UniProtKB-UniRule"/>
</dbReference>
<keyword evidence="3" id="KW-0808">Transferase</keyword>
<evidence type="ECO:0000256" key="5">
    <source>
        <dbReference type="ARBA" id="ARBA00022777"/>
    </source>
</evidence>
<evidence type="ECO:0000259" key="12">
    <source>
        <dbReference type="PROSITE" id="PS50011"/>
    </source>
</evidence>
<dbReference type="WBParaSite" id="PSU_v2.g8752.t1">
    <property type="protein sequence ID" value="PSU_v2.g8752.t1"/>
    <property type="gene ID" value="PSU_v2.g8752"/>
</dbReference>
<dbReference type="InterPro" id="IPR017441">
    <property type="entry name" value="Protein_kinase_ATP_BS"/>
</dbReference>
<evidence type="ECO:0000256" key="10">
    <source>
        <dbReference type="SAM" id="Coils"/>
    </source>
</evidence>
<keyword evidence="2" id="KW-0723">Serine/threonine-protein kinase</keyword>
<proteinExistence type="predicted"/>
<feature type="domain" description="Protein kinase" evidence="12">
    <location>
        <begin position="30"/>
        <end position="290"/>
    </location>
</feature>
<feature type="region of interest" description="Disordered" evidence="11">
    <location>
        <begin position="561"/>
        <end position="593"/>
    </location>
</feature>
<keyword evidence="5" id="KW-0418">Kinase</keyword>
<dbReference type="PROSITE" id="PS50011">
    <property type="entry name" value="PROTEIN_KINASE_DOM"/>
    <property type="match status" value="1"/>
</dbReference>
<evidence type="ECO:0000313" key="13">
    <source>
        <dbReference type="Proteomes" id="UP000887577"/>
    </source>
</evidence>
<keyword evidence="13" id="KW-1185">Reference proteome</keyword>
<name>A0A914ZEP3_9BILA</name>